<proteinExistence type="predicted"/>
<protein>
    <recommendedName>
        <fullName evidence="4">DUF4200 domain-containing protein</fullName>
    </recommendedName>
</protein>
<feature type="coiled-coil region" evidence="2">
    <location>
        <begin position="313"/>
        <end position="372"/>
    </location>
</feature>
<feature type="coiled-coil region" evidence="2">
    <location>
        <begin position="140"/>
        <end position="217"/>
    </location>
</feature>
<dbReference type="Proteomes" id="UP000000600">
    <property type="component" value="Unassembled WGS sequence"/>
</dbReference>
<feature type="region of interest" description="Disordered" evidence="3">
    <location>
        <begin position="469"/>
        <end position="492"/>
    </location>
</feature>
<dbReference type="Pfam" id="PF13863">
    <property type="entry name" value="DUF4200"/>
    <property type="match status" value="1"/>
</dbReference>
<dbReference type="InterPro" id="IPR051147">
    <property type="entry name" value="CFAP_domain-containing"/>
</dbReference>
<dbReference type="PANTHER" id="PTHR21683">
    <property type="entry name" value="COILED-COIL DOMAIN-CONTAINING PROTEIN 42 LIKE-2-LIKE-RELATED"/>
    <property type="match status" value="1"/>
</dbReference>
<evidence type="ECO:0000256" key="3">
    <source>
        <dbReference type="SAM" id="MobiDB-lite"/>
    </source>
</evidence>
<dbReference type="STRING" id="5888.A0BX19"/>
<dbReference type="GO" id="GO:0005856">
    <property type="term" value="C:cytoskeleton"/>
    <property type="evidence" value="ECO:0007669"/>
    <property type="project" value="UniProtKB-ARBA"/>
</dbReference>
<evidence type="ECO:0000259" key="4">
    <source>
        <dbReference type="Pfam" id="PF13863"/>
    </source>
</evidence>
<dbReference type="HOGENOM" id="CLU_600594_0_0_1"/>
<organism evidence="5 6">
    <name type="scientific">Paramecium tetraurelia</name>
    <dbReference type="NCBI Taxonomy" id="5888"/>
    <lineage>
        <taxon>Eukaryota</taxon>
        <taxon>Sar</taxon>
        <taxon>Alveolata</taxon>
        <taxon>Ciliophora</taxon>
        <taxon>Intramacronucleata</taxon>
        <taxon>Oligohymenophorea</taxon>
        <taxon>Peniculida</taxon>
        <taxon>Parameciidae</taxon>
        <taxon>Paramecium</taxon>
    </lineage>
</organism>
<reference evidence="5 6" key="1">
    <citation type="journal article" date="2006" name="Nature">
        <title>Global trends of whole-genome duplications revealed by the ciliate Paramecium tetraurelia.</title>
        <authorList>
            <consortium name="Genoscope"/>
            <person name="Aury J.-M."/>
            <person name="Jaillon O."/>
            <person name="Duret L."/>
            <person name="Noel B."/>
            <person name="Jubin C."/>
            <person name="Porcel B.M."/>
            <person name="Segurens B."/>
            <person name="Daubin V."/>
            <person name="Anthouard V."/>
            <person name="Aiach N."/>
            <person name="Arnaiz O."/>
            <person name="Billaut A."/>
            <person name="Beisson J."/>
            <person name="Blanc I."/>
            <person name="Bouhouche K."/>
            <person name="Camara F."/>
            <person name="Duharcourt S."/>
            <person name="Guigo R."/>
            <person name="Gogendeau D."/>
            <person name="Katinka M."/>
            <person name="Keller A.-M."/>
            <person name="Kissmehl R."/>
            <person name="Klotz C."/>
            <person name="Koll F."/>
            <person name="Le Moue A."/>
            <person name="Lepere C."/>
            <person name="Malinsky S."/>
            <person name="Nowacki M."/>
            <person name="Nowak J.K."/>
            <person name="Plattner H."/>
            <person name="Poulain J."/>
            <person name="Ruiz F."/>
            <person name="Serrano V."/>
            <person name="Zagulski M."/>
            <person name="Dessen P."/>
            <person name="Betermier M."/>
            <person name="Weissenbach J."/>
            <person name="Scarpelli C."/>
            <person name="Schachter V."/>
            <person name="Sperling L."/>
            <person name="Meyer E."/>
            <person name="Cohen J."/>
            <person name="Wincker P."/>
        </authorList>
    </citation>
    <scope>NUCLEOTIDE SEQUENCE [LARGE SCALE GENOMIC DNA]</scope>
    <source>
        <strain evidence="5 6">Stock d4-2</strain>
    </source>
</reference>
<evidence type="ECO:0000313" key="5">
    <source>
        <dbReference type="EMBL" id="CAK63086.1"/>
    </source>
</evidence>
<dbReference type="OrthoDB" id="298534at2759"/>
<dbReference type="KEGG" id="ptm:GSPATT00032938001"/>
<dbReference type="OMA" id="IANNDMP"/>
<keyword evidence="1 2" id="KW-0175">Coiled coil</keyword>
<keyword evidence="6" id="KW-1185">Reference proteome</keyword>
<evidence type="ECO:0000313" key="6">
    <source>
        <dbReference type="Proteomes" id="UP000000600"/>
    </source>
</evidence>
<name>A0BX19_PARTE</name>
<feature type="domain" description="DUF4200" evidence="4">
    <location>
        <begin position="123"/>
        <end position="241"/>
    </location>
</feature>
<dbReference type="InParanoid" id="A0BX19"/>
<accession>A0BX19</accession>
<dbReference type="EMBL" id="CT868023">
    <property type="protein sequence ID" value="CAK63086.1"/>
    <property type="molecule type" value="Genomic_DNA"/>
</dbReference>
<evidence type="ECO:0000256" key="2">
    <source>
        <dbReference type="SAM" id="Coils"/>
    </source>
</evidence>
<dbReference type="RefSeq" id="XP_001430484.1">
    <property type="nucleotide sequence ID" value="XM_001430447.1"/>
</dbReference>
<dbReference type="AlphaFoldDB" id="A0BX19"/>
<dbReference type="PANTHER" id="PTHR21683:SF3">
    <property type="entry name" value="CILIA AND FLAGELLA ASSOCIATED PROTEIN 100"/>
    <property type="match status" value="1"/>
</dbReference>
<dbReference type="eggNOG" id="ENOG502QSDI">
    <property type="taxonomic scope" value="Eukaryota"/>
</dbReference>
<dbReference type="GeneID" id="5016268"/>
<sequence>MSEKLPQIHKVNKSDIQSPFRYPSDEEVFLFREQDRKKQEAQNHGEMHIWDKKTATNRTQLKHFKVQMLHYFQSYETQIDDKFKSKTAYNDKDKKVINEALQIIQERKKQRAKGVSKEPIVTLLEQKKEMFLVSKAHGIIEEEIGKLKLMSKEKKEALEQSLKMLETDNENFQKYLDTNKQQKLDAEQKADQEVKEKKAKESEIKSINIKITSLRAEKTRNEEAVNNYMDHKKFLDKLAPKEWHDAKEKKRQQLVNRLKEELIKIKGLTDKQFQQMVDNKKLDELEEFEDEYEMYFKQPSQLVEIFNDLEERNLFLIQTTQDAEQNLEELKTKFNKIKKSLDDKVFTLQQNKEQLKKNYENVCQQIKTLQLKGTEKNAKKDHKELRKQIIEVCENFPNEIQGVHDLQNKETLDILVQIELHLERQLKQIRSFRPDRVENFRQECERDWKVKQRDSNNLKLKQEEERRIKANQEKIMQPSKKKTGRQPMFRSKPFDRVIVQQEESVNNEELEDQKYFME</sequence>
<evidence type="ECO:0000256" key="1">
    <source>
        <dbReference type="ARBA" id="ARBA00023054"/>
    </source>
</evidence>
<gene>
    <name evidence="5" type="ORF">GSPATT00032938001</name>
</gene>
<dbReference type="InterPro" id="IPR025252">
    <property type="entry name" value="DUF4200"/>
</dbReference>